<reference evidence="2 3" key="1">
    <citation type="submission" date="2019-12" db="EMBL/GenBank/DDBJ databases">
        <title>Nitratireductor arenosus sp. nov., Isolated from sea sand, Jeju island, South Korea.</title>
        <authorList>
            <person name="Kim W."/>
        </authorList>
    </citation>
    <scope>NUCLEOTIDE SEQUENCE [LARGE SCALE GENOMIC DNA]</scope>
    <source>
        <strain evidence="2 3">CAU 1489</strain>
    </source>
</reference>
<evidence type="ECO:0000313" key="2">
    <source>
        <dbReference type="EMBL" id="MVA97091.1"/>
    </source>
</evidence>
<name>A0A844QGI1_9HYPH</name>
<keyword evidence="3" id="KW-1185">Reference proteome</keyword>
<dbReference type="RefSeq" id="WP_156712086.1">
    <property type="nucleotide sequence ID" value="NZ_WPHG01000002.1"/>
</dbReference>
<sequence length="98" mass="10675">MDPLEILFSPFVAMTAHPWAVYVPVVVLGLMGWATPWGGTVVKVAAALWLAYALWETAVQIMTPEANIRVDLLVIAPILIVVSLAALAMFLRKAFARV</sequence>
<evidence type="ECO:0000256" key="1">
    <source>
        <dbReference type="SAM" id="Phobius"/>
    </source>
</evidence>
<gene>
    <name evidence="2" type="ORF">GN330_07490</name>
</gene>
<comment type="caution">
    <text evidence="2">The sequence shown here is derived from an EMBL/GenBank/DDBJ whole genome shotgun (WGS) entry which is preliminary data.</text>
</comment>
<protein>
    <recommendedName>
        <fullName evidence="4">Transmembrane protein</fullName>
    </recommendedName>
</protein>
<feature type="transmembrane region" description="Helical" evidence="1">
    <location>
        <begin position="37"/>
        <end position="55"/>
    </location>
</feature>
<accession>A0A844QGI1</accession>
<proteinExistence type="predicted"/>
<dbReference type="Proteomes" id="UP000463224">
    <property type="component" value="Unassembled WGS sequence"/>
</dbReference>
<feature type="transmembrane region" description="Helical" evidence="1">
    <location>
        <begin position="70"/>
        <end position="91"/>
    </location>
</feature>
<evidence type="ECO:0000313" key="3">
    <source>
        <dbReference type="Proteomes" id="UP000463224"/>
    </source>
</evidence>
<organism evidence="2 3">
    <name type="scientific">Nitratireductor arenosus</name>
    <dbReference type="NCBI Taxonomy" id="2682096"/>
    <lineage>
        <taxon>Bacteria</taxon>
        <taxon>Pseudomonadati</taxon>
        <taxon>Pseudomonadota</taxon>
        <taxon>Alphaproteobacteria</taxon>
        <taxon>Hyphomicrobiales</taxon>
        <taxon>Phyllobacteriaceae</taxon>
        <taxon>Nitratireductor</taxon>
    </lineage>
</organism>
<keyword evidence="1" id="KW-1133">Transmembrane helix</keyword>
<dbReference type="EMBL" id="WPHG01000002">
    <property type="protein sequence ID" value="MVA97091.1"/>
    <property type="molecule type" value="Genomic_DNA"/>
</dbReference>
<keyword evidence="1" id="KW-0472">Membrane</keyword>
<feature type="transmembrane region" description="Helical" evidence="1">
    <location>
        <begin position="6"/>
        <end position="30"/>
    </location>
</feature>
<keyword evidence="1" id="KW-0812">Transmembrane</keyword>
<evidence type="ECO:0008006" key="4">
    <source>
        <dbReference type="Google" id="ProtNLM"/>
    </source>
</evidence>
<dbReference type="AlphaFoldDB" id="A0A844QGI1"/>